<feature type="binding site" evidence="17">
    <location>
        <begin position="38"/>
        <end position="41"/>
    </location>
    <ligand>
        <name>8-oxo-dGTP</name>
        <dbReference type="ChEBI" id="CHEBI:77896"/>
    </ligand>
</feature>
<dbReference type="Pfam" id="PF14815">
    <property type="entry name" value="NUDIX_4"/>
    <property type="match status" value="1"/>
</dbReference>
<keyword evidence="3" id="KW-0515">Mutator protein</keyword>
<evidence type="ECO:0000256" key="12">
    <source>
        <dbReference type="ARBA" id="ARBA00038905"/>
    </source>
</evidence>
<evidence type="ECO:0000256" key="13">
    <source>
        <dbReference type="ARBA" id="ARBA00040794"/>
    </source>
</evidence>
<comment type="cofactor">
    <cofactor evidence="1 18">
        <name>Mg(2+)</name>
        <dbReference type="ChEBI" id="CHEBI:18420"/>
    </cofactor>
</comment>
<dbReference type="AlphaFoldDB" id="A0A6M4MD05"/>
<feature type="domain" description="Nudix hydrolase" evidence="19">
    <location>
        <begin position="1"/>
        <end position="132"/>
    </location>
</feature>
<gene>
    <name evidence="20" type="primary">mutT</name>
    <name evidence="20" type="ORF">CA267_004075</name>
</gene>
<dbReference type="InterPro" id="IPR015797">
    <property type="entry name" value="NUDIX_hydrolase-like_dom_sf"/>
</dbReference>
<dbReference type="PRINTS" id="PR00502">
    <property type="entry name" value="NUDIXFAMILY"/>
</dbReference>
<dbReference type="Gene3D" id="3.90.79.10">
    <property type="entry name" value="Nucleoside Triphosphate Pyrophosphohydrolase"/>
    <property type="match status" value="1"/>
</dbReference>
<dbReference type="FunFam" id="3.90.79.10:FF:000014">
    <property type="entry name" value="8-oxo-dGTP diphosphatase MutT"/>
    <property type="match status" value="1"/>
</dbReference>
<dbReference type="EMBL" id="CP052766">
    <property type="protein sequence ID" value="QJR80016.1"/>
    <property type="molecule type" value="Genomic_DNA"/>
</dbReference>
<feature type="binding site" evidence="17">
    <location>
        <position position="123"/>
    </location>
    <ligand>
        <name>8-oxo-dGTP</name>
        <dbReference type="ChEBI" id="CHEBI:77896"/>
    </ligand>
</feature>
<dbReference type="CDD" id="cd03425">
    <property type="entry name" value="NUDIX_MutT_NudA_like"/>
    <property type="match status" value="1"/>
</dbReference>
<evidence type="ECO:0000256" key="14">
    <source>
        <dbReference type="ARBA" id="ARBA00041592"/>
    </source>
</evidence>
<feature type="binding site" evidence="17">
    <location>
        <position position="32"/>
    </location>
    <ligand>
        <name>8-oxo-dGTP</name>
        <dbReference type="ChEBI" id="CHEBI:77896"/>
    </ligand>
</feature>
<keyword evidence="9" id="KW-0234">DNA repair</keyword>
<feature type="binding site" evidence="18">
    <location>
        <position position="61"/>
    </location>
    <ligand>
        <name>Mg(2+)</name>
        <dbReference type="ChEBI" id="CHEBI:18420"/>
    </ligand>
</feature>
<name>A0A6M4MD05_9ALTE</name>
<dbReference type="EC" id="3.6.1.55" evidence="12"/>
<dbReference type="InterPro" id="IPR029119">
    <property type="entry name" value="MutY_C"/>
</dbReference>
<evidence type="ECO:0000256" key="7">
    <source>
        <dbReference type="ARBA" id="ARBA00022801"/>
    </source>
</evidence>
<evidence type="ECO:0000259" key="19">
    <source>
        <dbReference type="PROSITE" id="PS51462"/>
    </source>
</evidence>
<dbReference type="KEGG" id="apel:CA267_004075"/>
<dbReference type="OrthoDB" id="9810648at2"/>
<dbReference type="InterPro" id="IPR020476">
    <property type="entry name" value="Nudix_hydrolase"/>
</dbReference>
<reference evidence="20 21" key="2">
    <citation type="submission" date="2020-04" db="EMBL/GenBank/DDBJ databases">
        <title>Complete genome sequence of Alteromonas pelagimontana 5.12T.</title>
        <authorList>
            <person name="Sinha R.K."/>
            <person name="Krishnan K.P."/>
            <person name="Kurian J.P."/>
        </authorList>
    </citation>
    <scope>NUCLEOTIDE SEQUENCE [LARGE SCALE GENOMIC DNA]</scope>
    <source>
        <strain evidence="20 21">5.12</strain>
    </source>
</reference>
<evidence type="ECO:0000256" key="11">
    <source>
        <dbReference type="ARBA" id="ARBA00036904"/>
    </source>
</evidence>
<dbReference type="GO" id="GO:0006260">
    <property type="term" value="P:DNA replication"/>
    <property type="evidence" value="ECO:0007669"/>
    <property type="project" value="UniProtKB-KW"/>
</dbReference>
<evidence type="ECO:0000256" key="18">
    <source>
        <dbReference type="PIRSR" id="PIRSR603561-2"/>
    </source>
</evidence>
<comment type="catalytic activity">
    <reaction evidence="11">
        <text>8-oxo-GTP + H2O = 8-oxo-GMP + diphosphate + H(+)</text>
        <dbReference type="Rhea" id="RHEA:67616"/>
        <dbReference type="ChEBI" id="CHEBI:15377"/>
        <dbReference type="ChEBI" id="CHEBI:15378"/>
        <dbReference type="ChEBI" id="CHEBI:33019"/>
        <dbReference type="ChEBI" id="CHEBI:143553"/>
        <dbReference type="ChEBI" id="CHEBI:145694"/>
    </reaction>
</comment>
<protein>
    <recommendedName>
        <fullName evidence="13">8-oxo-dGTP diphosphatase</fullName>
        <ecNumber evidence="12">3.6.1.55</ecNumber>
    </recommendedName>
    <alternativeName>
        <fullName evidence="16">7,8-dihydro-8-oxoguanine-triphosphatase</fullName>
    </alternativeName>
    <alternativeName>
        <fullName evidence="15">Mutator protein MutT</fullName>
    </alternativeName>
    <alternativeName>
        <fullName evidence="14">dGTP pyrophosphohydrolase</fullName>
    </alternativeName>
</protein>
<proteinExistence type="inferred from homology"/>
<sequence length="134" mass="14740">MKVVNVAVGIILKASPTSGDNVFVCRRPTNVHQGGKWEFPGGKIEGGETTEQALARELYEEIGIEVNSSMPLMVIEHDYGDKKVRLDIHTVTDFSGEPYGKEGQQGKWDSIATLNPQDYPAANIAIIERLQHSC</sequence>
<dbReference type="InterPro" id="IPR047127">
    <property type="entry name" value="MutT-like"/>
</dbReference>
<dbReference type="GO" id="GO:0008413">
    <property type="term" value="F:8-oxo-7,8-dihydroguanosine triphosphate pyrophosphatase activity"/>
    <property type="evidence" value="ECO:0007669"/>
    <property type="project" value="InterPro"/>
</dbReference>
<dbReference type="NCBIfam" id="TIGR00586">
    <property type="entry name" value="mutt"/>
    <property type="match status" value="1"/>
</dbReference>
<dbReference type="GO" id="GO:0006281">
    <property type="term" value="P:DNA repair"/>
    <property type="evidence" value="ECO:0007669"/>
    <property type="project" value="UniProtKB-KW"/>
</dbReference>
<reference evidence="21" key="1">
    <citation type="submission" date="2014-12" db="EMBL/GenBank/DDBJ databases">
        <title>Complete genome sequence of a multi-drug resistant Klebsiella pneumoniae.</title>
        <authorList>
            <person name="Hua X."/>
            <person name="Chen Q."/>
            <person name="Li X."/>
            <person name="Feng Y."/>
            <person name="Ruan Z."/>
            <person name="Yu Y."/>
        </authorList>
    </citation>
    <scope>NUCLEOTIDE SEQUENCE [LARGE SCALE GENOMIC DNA]</scope>
    <source>
        <strain evidence="21">5.12</strain>
    </source>
</reference>
<evidence type="ECO:0000256" key="4">
    <source>
        <dbReference type="ARBA" id="ARBA00022705"/>
    </source>
</evidence>
<dbReference type="InterPro" id="IPR000086">
    <property type="entry name" value="NUDIX_hydrolase_dom"/>
</dbReference>
<evidence type="ECO:0000256" key="15">
    <source>
        <dbReference type="ARBA" id="ARBA00041979"/>
    </source>
</evidence>
<feature type="binding site" evidence="18">
    <location>
        <position position="41"/>
    </location>
    <ligand>
        <name>Mg(2+)</name>
        <dbReference type="ChEBI" id="CHEBI:18420"/>
    </ligand>
</feature>
<keyword evidence="8 18" id="KW-0460">Magnesium</keyword>
<keyword evidence="5 18" id="KW-0479">Metal-binding</keyword>
<evidence type="ECO:0000256" key="5">
    <source>
        <dbReference type="ARBA" id="ARBA00022723"/>
    </source>
</evidence>
<evidence type="ECO:0000256" key="1">
    <source>
        <dbReference type="ARBA" id="ARBA00001946"/>
    </source>
</evidence>
<evidence type="ECO:0000256" key="2">
    <source>
        <dbReference type="ARBA" id="ARBA00005582"/>
    </source>
</evidence>
<keyword evidence="21" id="KW-1185">Reference proteome</keyword>
<dbReference type="PANTHER" id="PTHR47707">
    <property type="entry name" value="8-OXO-DGTP DIPHOSPHATASE"/>
    <property type="match status" value="1"/>
</dbReference>
<dbReference type="RefSeq" id="WP_075608671.1">
    <property type="nucleotide sequence ID" value="NZ_CP052766.1"/>
</dbReference>
<feature type="binding site" evidence="17">
    <location>
        <position position="27"/>
    </location>
    <ligand>
        <name>8-oxo-dGTP</name>
        <dbReference type="ChEBI" id="CHEBI:77896"/>
    </ligand>
</feature>
<accession>A0A6M4MD05</accession>
<evidence type="ECO:0000313" key="20">
    <source>
        <dbReference type="EMBL" id="QJR80016.1"/>
    </source>
</evidence>
<keyword evidence="6" id="KW-0227">DNA damage</keyword>
<evidence type="ECO:0000256" key="17">
    <source>
        <dbReference type="PIRSR" id="PIRSR603561-1"/>
    </source>
</evidence>
<dbReference type="InterPro" id="IPR003561">
    <property type="entry name" value="Mutator_MutT"/>
</dbReference>
<evidence type="ECO:0000256" key="8">
    <source>
        <dbReference type="ARBA" id="ARBA00022842"/>
    </source>
</evidence>
<dbReference type="PROSITE" id="PS51462">
    <property type="entry name" value="NUDIX"/>
    <property type="match status" value="1"/>
</dbReference>
<dbReference type="Proteomes" id="UP000219285">
    <property type="component" value="Chromosome"/>
</dbReference>
<dbReference type="PROSITE" id="PS00893">
    <property type="entry name" value="NUDIX_BOX"/>
    <property type="match status" value="1"/>
</dbReference>
<evidence type="ECO:0000313" key="21">
    <source>
        <dbReference type="Proteomes" id="UP000219285"/>
    </source>
</evidence>
<dbReference type="GO" id="GO:0046872">
    <property type="term" value="F:metal ion binding"/>
    <property type="evidence" value="ECO:0007669"/>
    <property type="project" value="UniProtKB-KW"/>
</dbReference>
<organism evidence="20 21">
    <name type="scientific">Alteromonas pelagimontana</name>
    <dbReference type="NCBI Taxonomy" id="1858656"/>
    <lineage>
        <taxon>Bacteria</taxon>
        <taxon>Pseudomonadati</taxon>
        <taxon>Pseudomonadota</taxon>
        <taxon>Gammaproteobacteria</taxon>
        <taxon>Alteromonadales</taxon>
        <taxon>Alteromonadaceae</taxon>
        <taxon>Alteromonas/Salinimonas group</taxon>
        <taxon>Alteromonas</taxon>
    </lineage>
</organism>
<evidence type="ECO:0000256" key="9">
    <source>
        <dbReference type="ARBA" id="ARBA00023204"/>
    </source>
</evidence>
<comment type="similarity">
    <text evidence="2">Belongs to the Nudix hydrolase family.</text>
</comment>
<dbReference type="PANTHER" id="PTHR47707:SF1">
    <property type="entry name" value="NUDIX HYDROLASE FAMILY PROTEIN"/>
    <property type="match status" value="1"/>
</dbReference>
<keyword evidence="4" id="KW-0235">DNA replication</keyword>
<keyword evidence="7" id="KW-0378">Hydrolase</keyword>
<evidence type="ECO:0000256" key="16">
    <source>
        <dbReference type="ARBA" id="ARBA00042798"/>
    </source>
</evidence>
<dbReference type="GO" id="GO:0044716">
    <property type="term" value="F:8-oxo-GDP phosphatase activity"/>
    <property type="evidence" value="ECO:0007669"/>
    <property type="project" value="TreeGrafter"/>
</dbReference>
<dbReference type="GO" id="GO:0044715">
    <property type="term" value="F:8-oxo-dGDP phosphatase activity"/>
    <property type="evidence" value="ECO:0007669"/>
    <property type="project" value="TreeGrafter"/>
</dbReference>
<dbReference type="GO" id="GO:0035539">
    <property type="term" value="F:8-oxo-7,8-dihydrodeoxyguanosine triphosphate pyrophosphatase activity"/>
    <property type="evidence" value="ECO:0007669"/>
    <property type="project" value="UniProtKB-EC"/>
</dbReference>
<dbReference type="SUPFAM" id="SSF55811">
    <property type="entry name" value="Nudix"/>
    <property type="match status" value="1"/>
</dbReference>
<comment type="catalytic activity">
    <reaction evidence="10">
        <text>8-oxo-dGTP + H2O = 8-oxo-dGMP + diphosphate + H(+)</text>
        <dbReference type="Rhea" id="RHEA:31575"/>
        <dbReference type="ChEBI" id="CHEBI:15377"/>
        <dbReference type="ChEBI" id="CHEBI:15378"/>
        <dbReference type="ChEBI" id="CHEBI:33019"/>
        <dbReference type="ChEBI" id="CHEBI:63224"/>
        <dbReference type="ChEBI" id="CHEBI:77896"/>
        <dbReference type="EC" id="3.6.1.55"/>
    </reaction>
</comment>
<evidence type="ECO:0000256" key="6">
    <source>
        <dbReference type="ARBA" id="ARBA00022763"/>
    </source>
</evidence>
<evidence type="ECO:0000256" key="10">
    <source>
        <dbReference type="ARBA" id="ARBA00035861"/>
    </source>
</evidence>
<evidence type="ECO:0000256" key="3">
    <source>
        <dbReference type="ARBA" id="ARBA00022457"/>
    </source>
</evidence>
<dbReference type="InterPro" id="IPR020084">
    <property type="entry name" value="NUDIX_hydrolase_CS"/>
</dbReference>